<dbReference type="GO" id="GO:0031514">
    <property type="term" value="C:motile cilium"/>
    <property type="evidence" value="ECO:0007669"/>
    <property type="project" value="TreeGrafter"/>
</dbReference>
<proteinExistence type="predicted"/>
<organism evidence="11 12">
    <name type="scientific">Strigamia maritima</name>
    <name type="common">European centipede</name>
    <name type="synonym">Geophilus maritimus</name>
    <dbReference type="NCBI Taxonomy" id="126957"/>
    <lineage>
        <taxon>Eukaryota</taxon>
        <taxon>Metazoa</taxon>
        <taxon>Ecdysozoa</taxon>
        <taxon>Arthropoda</taxon>
        <taxon>Myriapoda</taxon>
        <taxon>Chilopoda</taxon>
        <taxon>Pleurostigmophora</taxon>
        <taxon>Geophilomorpha</taxon>
        <taxon>Linotaeniidae</taxon>
        <taxon>Strigamia</taxon>
    </lineage>
</organism>
<keyword evidence="5" id="KW-0206">Cytoskeleton</keyword>
<feature type="domain" description="BBS2 hairpin" evidence="10">
    <location>
        <begin position="391"/>
        <end position="488"/>
    </location>
</feature>
<keyword evidence="4" id="KW-0969">Cilium</keyword>
<dbReference type="PANTHER" id="PTHR32465">
    <property type="entry name" value="BARDET-BIEDL SYNDROME 2 PROTEIN"/>
    <property type="match status" value="1"/>
</dbReference>
<dbReference type="InterPro" id="IPR016616">
    <property type="entry name" value="Bardet-Biedl_syndrome_2_prot"/>
</dbReference>
<dbReference type="Proteomes" id="UP000014500">
    <property type="component" value="Unassembled WGS sequence"/>
</dbReference>
<evidence type="ECO:0000313" key="11">
    <source>
        <dbReference type="EnsemblMetazoa" id="SMAR001993-PA"/>
    </source>
</evidence>
<dbReference type="GO" id="GO:0016020">
    <property type="term" value="C:membrane"/>
    <property type="evidence" value="ECO:0007669"/>
    <property type="project" value="TreeGrafter"/>
</dbReference>
<dbReference type="Pfam" id="PF23353">
    <property type="entry name" value="BBS2_hp"/>
    <property type="match status" value="1"/>
</dbReference>
<evidence type="ECO:0000259" key="8">
    <source>
        <dbReference type="Pfam" id="PF14783"/>
    </source>
</evidence>
<reference evidence="12" key="1">
    <citation type="submission" date="2011-05" db="EMBL/GenBank/DDBJ databases">
        <authorList>
            <person name="Richards S.R."/>
            <person name="Qu J."/>
            <person name="Jiang H."/>
            <person name="Jhangiani S.N."/>
            <person name="Agravi P."/>
            <person name="Goodspeed R."/>
            <person name="Gross S."/>
            <person name="Mandapat C."/>
            <person name="Jackson L."/>
            <person name="Mathew T."/>
            <person name="Pu L."/>
            <person name="Thornton R."/>
            <person name="Saada N."/>
            <person name="Wilczek-Boney K.B."/>
            <person name="Lee S."/>
            <person name="Kovar C."/>
            <person name="Wu Y."/>
            <person name="Scherer S.E."/>
            <person name="Worley K.C."/>
            <person name="Muzny D.M."/>
            <person name="Gibbs R."/>
        </authorList>
    </citation>
    <scope>NUCLEOTIDE SEQUENCE</scope>
    <source>
        <strain evidence="12">Brora</strain>
    </source>
</reference>
<evidence type="ECO:0000313" key="12">
    <source>
        <dbReference type="Proteomes" id="UP000014500"/>
    </source>
</evidence>
<evidence type="ECO:0000256" key="2">
    <source>
        <dbReference type="ARBA" id="ARBA00004245"/>
    </source>
</evidence>
<dbReference type="Pfam" id="PF23350">
    <property type="entry name" value="BBS2_pf"/>
    <property type="match status" value="1"/>
</dbReference>
<dbReference type="STRING" id="126957.T1IM01"/>
<dbReference type="GO" id="GO:0034464">
    <property type="term" value="C:BBSome"/>
    <property type="evidence" value="ECO:0007669"/>
    <property type="project" value="InterPro"/>
</dbReference>
<dbReference type="GO" id="GO:0043005">
    <property type="term" value="C:neuron projection"/>
    <property type="evidence" value="ECO:0007669"/>
    <property type="project" value="TreeGrafter"/>
</dbReference>
<evidence type="ECO:0000259" key="10">
    <source>
        <dbReference type="Pfam" id="PF23353"/>
    </source>
</evidence>
<dbReference type="PANTHER" id="PTHR32465:SF0">
    <property type="entry name" value="BARDET-BIEDL SYNDROME 2 PROTEIN"/>
    <property type="match status" value="1"/>
</dbReference>
<dbReference type="Pfam" id="PF14783">
    <property type="entry name" value="BBS2_Mid"/>
    <property type="match status" value="1"/>
</dbReference>
<evidence type="ECO:0000256" key="4">
    <source>
        <dbReference type="ARBA" id="ARBA00023069"/>
    </source>
</evidence>
<dbReference type="SUPFAM" id="SSF50978">
    <property type="entry name" value="WD40 repeat-like"/>
    <property type="match status" value="1"/>
</dbReference>
<name>T1IM01_STRMM</name>
<evidence type="ECO:0000256" key="1">
    <source>
        <dbReference type="ARBA" id="ARBA00004138"/>
    </source>
</evidence>
<dbReference type="Pfam" id="PF14782">
    <property type="entry name" value="BBS2_GAE"/>
    <property type="match status" value="1"/>
</dbReference>
<dbReference type="HOGENOM" id="CLU_023359_0_0_1"/>
<feature type="domain" description="BBS2 GAE" evidence="7">
    <location>
        <begin position="199"/>
        <end position="284"/>
    </location>
</feature>
<dbReference type="EMBL" id="AFFK01016682">
    <property type="status" value="NOT_ANNOTATED_CDS"/>
    <property type="molecule type" value="Genomic_DNA"/>
</dbReference>
<evidence type="ECO:0000256" key="5">
    <source>
        <dbReference type="ARBA" id="ARBA00023212"/>
    </source>
</evidence>
<feature type="domain" description="BBS2 platform" evidence="9">
    <location>
        <begin position="289"/>
        <end position="379"/>
    </location>
</feature>
<evidence type="ECO:0000256" key="6">
    <source>
        <dbReference type="ARBA" id="ARBA00023273"/>
    </source>
</evidence>
<dbReference type="GO" id="GO:0036064">
    <property type="term" value="C:ciliary basal body"/>
    <property type="evidence" value="ECO:0007669"/>
    <property type="project" value="TreeGrafter"/>
</dbReference>
<reference evidence="11" key="2">
    <citation type="submission" date="2015-02" db="UniProtKB">
        <authorList>
            <consortium name="EnsemblMetazoa"/>
        </authorList>
    </citation>
    <scope>IDENTIFICATION</scope>
</reference>
<evidence type="ECO:0000259" key="7">
    <source>
        <dbReference type="Pfam" id="PF14782"/>
    </source>
</evidence>
<protein>
    <recommendedName>
        <fullName evidence="13">Bardet-Biedl syndrome 2 protein homolog</fullName>
    </recommendedName>
</protein>
<keyword evidence="6" id="KW-0966">Cell projection</keyword>
<dbReference type="InterPro" id="IPR055380">
    <property type="entry name" value="BBS2_hp_dom"/>
</dbReference>
<keyword evidence="12" id="KW-1185">Reference proteome</keyword>
<evidence type="ECO:0008006" key="13">
    <source>
        <dbReference type="Google" id="ProtNLM"/>
    </source>
</evidence>
<comment type="subcellular location">
    <subcellularLocation>
        <location evidence="1">Cell projection</location>
        <location evidence="1">Cilium</location>
    </subcellularLocation>
    <subcellularLocation>
        <location evidence="2">Cytoplasm</location>
        <location evidence="2">Cytoskeleton</location>
    </subcellularLocation>
</comment>
<accession>T1IM01</accession>
<keyword evidence="3" id="KW-0963">Cytoplasm</keyword>
<dbReference type="AlphaFoldDB" id="T1IM01"/>
<dbReference type="EnsemblMetazoa" id="SMAR001993-RA">
    <property type="protein sequence ID" value="SMAR001993-PA"/>
    <property type="gene ID" value="SMAR001993"/>
</dbReference>
<dbReference type="OMA" id="MESVAHF"/>
<dbReference type="eggNOG" id="ENOG502QPWU">
    <property type="taxonomic scope" value="Eukaryota"/>
</dbReference>
<dbReference type="InterPro" id="IPR036322">
    <property type="entry name" value="WD40_repeat_dom_sf"/>
</dbReference>
<dbReference type="PhylomeDB" id="T1IM01"/>
<feature type="domain" description="Ciliary BBSome complex subunit 2 middle region" evidence="8">
    <location>
        <begin position="1"/>
        <end position="73"/>
    </location>
</feature>
<dbReference type="InterPro" id="IPR029333">
    <property type="entry name" value="BBS2_GAE_dom"/>
</dbReference>
<dbReference type="GO" id="GO:1905515">
    <property type="term" value="P:non-motile cilium assembly"/>
    <property type="evidence" value="ECO:0007669"/>
    <property type="project" value="InterPro"/>
</dbReference>
<dbReference type="InterPro" id="IPR029429">
    <property type="entry name" value="BBS2_Mid"/>
</dbReference>
<dbReference type="InterPro" id="IPR055379">
    <property type="entry name" value="BBS2_pf_dom"/>
</dbReference>
<sequence length="496" mass="55598">MTETEAVTDLCLMQGSKFGYSLANGTVGVYDKVTRNWRIKSKNHATSIFGFDLDSDGIAELVTGWSNGKMDVRSDQSGEVIFKDNFSHSIAGLVQADYRLDGKTELICCSVDGEVRGFLPASGEIQQSLLDSNVEQDTIRDLVLKKNNLMMELQNYMDSSRVSDSIQSSSTSFDSRLGMIPADTQLQVAITVSSAPSDGNPHVQLLLETSNETVIRAVIVFAEGIFEGESKVVHPKDNLLSNRIRVPIIPSKDMPVDIHLKVLIGHTGSNNFHVFEVSRQLPRFSMYVICKDTDAPKPSGFVNFVINDRVQRVLLWLNQSFLLMEEIELPESNILDVSFLSLRTLQILNIKMEPNGSTTINTDDIDLAGNIIQALAIFLNINELATTCDFPVELEKLNQTLEKVQDYNSTRLAMMADTADHSSVIRSLIVRAEDCRLIKDYTNMKQWYVNLFDINKYLISNFKIRNTNHQELLNCLKIVNQTIQKAGQLRGLFVIK</sequence>
<evidence type="ECO:0000259" key="9">
    <source>
        <dbReference type="Pfam" id="PF23350"/>
    </source>
</evidence>
<evidence type="ECO:0000256" key="3">
    <source>
        <dbReference type="ARBA" id="ARBA00022490"/>
    </source>
</evidence>